<reference evidence="1" key="1">
    <citation type="journal article" date="2016" name="Nat. Genet.">
        <title>The genome sequences of Arachis duranensis and Arachis ipaensis, the diploid ancestors of cultivated peanut.</title>
        <authorList>
            <person name="Bertioli D.J."/>
            <person name="Cannon S.B."/>
            <person name="Froenicke L."/>
            <person name="Huang G."/>
            <person name="Farmer A.D."/>
            <person name="Cannon E.K."/>
            <person name="Liu X."/>
            <person name="Gao D."/>
            <person name="Clevenger J."/>
            <person name="Dash S."/>
            <person name="Ren L."/>
            <person name="Moretzsohn M.C."/>
            <person name="Shirasawa K."/>
            <person name="Huang W."/>
            <person name="Vidigal B."/>
            <person name="Abernathy B."/>
            <person name="Chu Y."/>
            <person name="Niederhuth C.E."/>
            <person name="Umale P."/>
            <person name="Araujo A.C."/>
            <person name="Kozik A."/>
            <person name="Kim K.D."/>
            <person name="Burow M.D."/>
            <person name="Varshney R.K."/>
            <person name="Wang X."/>
            <person name="Zhang X."/>
            <person name="Barkley N."/>
            <person name="Guimaraes P.M."/>
            <person name="Isobe S."/>
            <person name="Guo B."/>
            <person name="Liao B."/>
            <person name="Stalker H.T."/>
            <person name="Schmitz R.J."/>
            <person name="Scheffler B.E."/>
            <person name="Leal-Bertioli S.C."/>
            <person name="Xun X."/>
            <person name="Jackson S.A."/>
            <person name="Michelmore R."/>
            <person name="Ozias-Akins P."/>
        </authorList>
    </citation>
    <scope>NUCLEOTIDE SEQUENCE [LARGE SCALE GENOMIC DNA]</scope>
    <source>
        <strain evidence="1">cv. V14167</strain>
    </source>
</reference>
<dbReference type="GeneID" id="107461695"/>
<dbReference type="PANTHER" id="PTHR35218">
    <property type="entry name" value="RNASE H DOMAIN-CONTAINING PROTEIN"/>
    <property type="match status" value="1"/>
</dbReference>
<dbReference type="KEGG" id="adu:107461695"/>
<keyword evidence="1" id="KW-1185">Reference proteome</keyword>
<name>A0A6P4BVA1_ARADU</name>
<sequence>MKYSMMRRIMLPVIFLYMIILTWNYRGAASVAFGRSLKELVRIHNPNLVVLLETRCSGDNAKNVISKLGFPFYHIEEACGFSGGIWIIWRDSDLAIDFLVSKTQYVHMRIQEGNHASWIFTAIYASPQERVRKQTWRELRNIATNMGEEWLLAGEFNEIIHPLEKKGGGRSDAHACRKFRNWINNCSLMDLRFCGSKFTWRGPKWEGLERVFKRLDRALSNAS</sequence>
<dbReference type="AlphaFoldDB" id="A0A6P4BVA1"/>
<organism evidence="1 2">
    <name type="scientific">Arachis duranensis</name>
    <name type="common">Wild peanut</name>
    <dbReference type="NCBI Taxonomy" id="130453"/>
    <lineage>
        <taxon>Eukaryota</taxon>
        <taxon>Viridiplantae</taxon>
        <taxon>Streptophyta</taxon>
        <taxon>Embryophyta</taxon>
        <taxon>Tracheophyta</taxon>
        <taxon>Spermatophyta</taxon>
        <taxon>Magnoliopsida</taxon>
        <taxon>eudicotyledons</taxon>
        <taxon>Gunneridae</taxon>
        <taxon>Pentapetalae</taxon>
        <taxon>rosids</taxon>
        <taxon>fabids</taxon>
        <taxon>Fabales</taxon>
        <taxon>Fabaceae</taxon>
        <taxon>Papilionoideae</taxon>
        <taxon>50 kb inversion clade</taxon>
        <taxon>dalbergioids sensu lato</taxon>
        <taxon>Dalbergieae</taxon>
        <taxon>Pterocarpus clade</taxon>
        <taxon>Arachis</taxon>
    </lineage>
</organism>
<dbReference type="InterPro" id="IPR036691">
    <property type="entry name" value="Endo/exonu/phosph_ase_sf"/>
</dbReference>
<dbReference type="Gene3D" id="3.60.10.10">
    <property type="entry name" value="Endonuclease/exonuclease/phosphatase"/>
    <property type="match status" value="1"/>
</dbReference>
<gene>
    <name evidence="2" type="primary">LOC107461695</name>
</gene>
<dbReference type="PANTHER" id="PTHR35218:SF9">
    <property type="entry name" value="ENDONUCLEASE_EXONUCLEASE_PHOSPHATASE DOMAIN-CONTAINING PROTEIN"/>
    <property type="match status" value="1"/>
</dbReference>
<dbReference type="RefSeq" id="XP_015935726.1">
    <property type="nucleotide sequence ID" value="XM_016080240.1"/>
</dbReference>
<reference evidence="2" key="2">
    <citation type="submission" date="2025-08" db="UniProtKB">
        <authorList>
            <consortium name="RefSeq"/>
        </authorList>
    </citation>
    <scope>IDENTIFICATION</scope>
    <source>
        <tissue evidence="2">Whole plant</tissue>
    </source>
</reference>
<proteinExistence type="predicted"/>
<protein>
    <submittedName>
        <fullName evidence="2">Uncharacterized protein LOC107461695</fullName>
    </submittedName>
</protein>
<accession>A0A6P4BVA1</accession>
<dbReference type="OrthoDB" id="1434605at2759"/>
<evidence type="ECO:0000313" key="2">
    <source>
        <dbReference type="RefSeq" id="XP_015935726.1"/>
    </source>
</evidence>
<dbReference type="SUPFAM" id="SSF56219">
    <property type="entry name" value="DNase I-like"/>
    <property type="match status" value="1"/>
</dbReference>
<evidence type="ECO:0000313" key="1">
    <source>
        <dbReference type="Proteomes" id="UP000515211"/>
    </source>
</evidence>
<dbReference type="Proteomes" id="UP000515211">
    <property type="component" value="Chromosome 8"/>
</dbReference>